<sequence length="30" mass="3595">QAKLLVDTMVIFILVESQTGFSDNRYRFFR</sequence>
<accession>X1SII5</accession>
<proteinExistence type="predicted"/>
<protein>
    <submittedName>
        <fullName evidence="1">Uncharacterized protein</fullName>
    </submittedName>
</protein>
<dbReference type="EMBL" id="BARW01004884">
    <property type="protein sequence ID" value="GAI67574.1"/>
    <property type="molecule type" value="Genomic_DNA"/>
</dbReference>
<organism evidence="1">
    <name type="scientific">marine sediment metagenome</name>
    <dbReference type="NCBI Taxonomy" id="412755"/>
    <lineage>
        <taxon>unclassified sequences</taxon>
        <taxon>metagenomes</taxon>
        <taxon>ecological metagenomes</taxon>
    </lineage>
</organism>
<name>X1SII5_9ZZZZ</name>
<comment type="caution">
    <text evidence="1">The sequence shown here is derived from an EMBL/GenBank/DDBJ whole genome shotgun (WGS) entry which is preliminary data.</text>
</comment>
<feature type="non-terminal residue" evidence="1">
    <location>
        <position position="1"/>
    </location>
</feature>
<reference evidence="1" key="1">
    <citation type="journal article" date="2014" name="Front. Microbiol.">
        <title>High frequency of phylogenetically diverse reductive dehalogenase-homologous genes in deep subseafloor sedimentary metagenomes.</title>
        <authorList>
            <person name="Kawai M."/>
            <person name="Futagami T."/>
            <person name="Toyoda A."/>
            <person name="Takaki Y."/>
            <person name="Nishi S."/>
            <person name="Hori S."/>
            <person name="Arai W."/>
            <person name="Tsubouchi T."/>
            <person name="Morono Y."/>
            <person name="Uchiyama I."/>
            <person name="Ito T."/>
            <person name="Fujiyama A."/>
            <person name="Inagaki F."/>
            <person name="Takami H."/>
        </authorList>
    </citation>
    <scope>NUCLEOTIDE SEQUENCE</scope>
    <source>
        <strain evidence="1">Expedition CK06-06</strain>
    </source>
</reference>
<evidence type="ECO:0000313" key="1">
    <source>
        <dbReference type="EMBL" id="GAI67574.1"/>
    </source>
</evidence>
<dbReference type="AlphaFoldDB" id="X1SII5"/>
<gene>
    <name evidence="1" type="ORF">S12H4_11074</name>
</gene>